<feature type="compositionally biased region" description="Low complexity" evidence="10">
    <location>
        <begin position="60"/>
        <end position="89"/>
    </location>
</feature>
<evidence type="ECO:0000256" key="2">
    <source>
        <dbReference type="ARBA" id="ARBA00022448"/>
    </source>
</evidence>
<comment type="function">
    <text evidence="9">Part of the twin-arginine translocation (Tat) system that transports large folded proteins containing a characteristic twin-arginine motif in their signal peptide across membranes. TatA could form the protein-conducting channel of the Tat system.</text>
</comment>
<evidence type="ECO:0000256" key="5">
    <source>
        <dbReference type="ARBA" id="ARBA00022927"/>
    </source>
</evidence>
<dbReference type="PANTHER" id="PTHR42982:SF8">
    <property type="entry name" value="SEC-INDEPENDENT PROTEIN TRANSLOCASE PROTEIN TATA"/>
    <property type="match status" value="1"/>
</dbReference>
<keyword evidence="2 9" id="KW-0813">Transport</keyword>
<dbReference type="OrthoDB" id="5245163at2"/>
<comment type="caution">
    <text evidence="11">The sequence shown here is derived from an EMBL/GenBank/DDBJ whole genome shotgun (WGS) entry which is preliminary data.</text>
</comment>
<dbReference type="STRING" id="1912961.BU204_07990"/>
<keyword evidence="12" id="KW-1185">Reference proteome</keyword>
<evidence type="ECO:0000256" key="1">
    <source>
        <dbReference type="ARBA" id="ARBA00004162"/>
    </source>
</evidence>
<dbReference type="EMBL" id="MSIE01000011">
    <property type="protein sequence ID" value="OLF18075.1"/>
    <property type="molecule type" value="Genomic_DNA"/>
</dbReference>
<evidence type="ECO:0000313" key="12">
    <source>
        <dbReference type="Proteomes" id="UP000185596"/>
    </source>
</evidence>
<comment type="subunit">
    <text evidence="9">The Tat system comprises two distinct complexes: a TatABC complex, containing multiple copies of TatA, TatB and TatC subunits, and a separate TatA complex, containing only TatA subunits. Substrates initially bind to the TatABC complex, which probably triggers association of the separate TatA complex to form the active translocon.</text>
</comment>
<feature type="compositionally biased region" description="Low complexity" evidence="10">
    <location>
        <begin position="102"/>
        <end position="112"/>
    </location>
</feature>
<keyword evidence="5 9" id="KW-0653">Protein transport</keyword>
<dbReference type="HAMAP" id="MF_00236">
    <property type="entry name" value="TatA_E"/>
    <property type="match status" value="1"/>
</dbReference>
<evidence type="ECO:0000256" key="10">
    <source>
        <dbReference type="SAM" id="MobiDB-lite"/>
    </source>
</evidence>
<dbReference type="GO" id="GO:0043953">
    <property type="term" value="P:protein transport by the Tat complex"/>
    <property type="evidence" value="ECO:0007669"/>
    <property type="project" value="UniProtKB-UniRule"/>
</dbReference>
<dbReference type="GO" id="GO:0008320">
    <property type="term" value="F:protein transmembrane transporter activity"/>
    <property type="evidence" value="ECO:0007669"/>
    <property type="project" value="UniProtKB-UniRule"/>
</dbReference>
<sequence>MGNLGVPELLIIAGVIILLFGARKLPEMARSLGKSAKAFKEETKGMRGGDDADKQTSVEQPVQQPVQQQLPQAQPATPNATPNATTQPVSNAAQPVNGSQPAEQAQQNNNAS</sequence>
<dbReference type="Proteomes" id="UP000185596">
    <property type="component" value="Unassembled WGS sequence"/>
</dbReference>
<evidence type="ECO:0000256" key="7">
    <source>
        <dbReference type="ARBA" id="ARBA00023010"/>
    </source>
</evidence>
<dbReference type="NCBIfam" id="NF001854">
    <property type="entry name" value="PRK00575.1"/>
    <property type="match status" value="1"/>
</dbReference>
<dbReference type="Gene3D" id="1.20.5.3310">
    <property type="match status" value="1"/>
</dbReference>
<evidence type="ECO:0000256" key="4">
    <source>
        <dbReference type="ARBA" id="ARBA00022692"/>
    </source>
</evidence>
<dbReference type="PANTHER" id="PTHR42982">
    <property type="entry name" value="SEC-INDEPENDENT PROTEIN TRANSLOCASE PROTEIN TATA"/>
    <property type="match status" value="1"/>
</dbReference>
<dbReference type="AlphaFoldDB" id="A0A1Q8CUP2"/>
<feature type="compositionally biased region" description="Polar residues" evidence="10">
    <location>
        <begin position="90"/>
        <end position="101"/>
    </location>
</feature>
<organism evidence="11 12">
    <name type="scientific">Actinophytocola xanthii</name>
    <dbReference type="NCBI Taxonomy" id="1912961"/>
    <lineage>
        <taxon>Bacteria</taxon>
        <taxon>Bacillati</taxon>
        <taxon>Actinomycetota</taxon>
        <taxon>Actinomycetes</taxon>
        <taxon>Pseudonocardiales</taxon>
        <taxon>Pseudonocardiaceae</taxon>
    </lineage>
</organism>
<gene>
    <name evidence="9" type="primary">tatA</name>
    <name evidence="11" type="ORF">BU204_07990</name>
</gene>
<proteinExistence type="inferred from homology"/>
<evidence type="ECO:0000256" key="6">
    <source>
        <dbReference type="ARBA" id="ARBA00022989"/>
    </source>
</evidence>
<keyword evidence="3 9" id="KW-1003">Cell membrane</keyword>
<evidence type="ECO:0000256" key="9">
    <source>
        <dbReference type="HAMAP-Rule" id="MF_00236"/>
    </source>
</evidence>
<feature type="compositionally biased region" description="Basic and acidic residues" evidence="10">
    <location>
        <begin position="38"/>
        <end position="56"/>
    </location>
</feature>
<feature type="transmembrane region" description="Helical" evidence="9">
    <location>
        <begin position="6"/>
        <end position="22"/>
    </location>
</feature>
<dbReference type="NCBIfam" id="TIGR01411">
    <property type="entry name" value="tatAE"/>
    <property type="match status" value="1"/>
</dbReference>
<evidence type="ECO:0000256" key="8">
    <source>
        <dbReference type="ARBA" id="ARBA00023136"/>
    </source>
</evidence>
<comment type="subcellular location">
    <subcellularLocation>
        <location evidence="1 9">Cell membrane</location>
        <topology evidence="1 9">Single-pass membrane protein</topology>
    </subcellularLocation>
</comment>
<accession>A0A1Q8CUP2</accession>
<feature type="region of interest" description="Disordered" evidence="10">
    <location>
        <begin position="32"/>
        <end position="112"/>
    </location>
</feature>
<evidence type="ECO:0000313" key="11">
    <source>
        <dbReference type="EMBL" id="OLF18075.1"/>
    </source>
</evidence>
<name>A0A1Q8CUP2_9PSEU</name>
<dbReference type="GO" id="GO:0033281">
    <property type="term" value="C:TAT protein transport complex"/>
    <property type="evidence" value="ECO:0007669"/>
    <property type="project" value="UniProtKB-UniRule"/>
</dbReference>
<keyword evidence="8 9" id="KW-0472">Membrane</keyword>
<comment type="similarity">
    <text evidence="9">Belongs to the TatA/E family.</text>
</comment>
<reference evidence="11 12" key="1">
    <citation type="submission" date="2016-12" db="EMBL/GenBank/DDBJ databases">
        <title>The draft genome sequence of Actinophytocola sp. 11-183.</title>
        <authorList>
            <person name="Wang W."/>
            <person name="Yuan L."/>
        </authorList>
    </citation>
    <scope>NUCLEOTIDE SEQUENCE [LARGE SCALE GENOMIC DNA]</scope>
    <source>
        <strain evidence="11 12">11-183</strain>
    </source>
</reference>
<keyword evidence="7 9" id="KW-0811">Translocation</keyword>
<keyword evidence="6 9" id="KW-1133">Transmembrane helix</keyword>
<dbReference type="InterPro" id="IPR006312">
    <property type="entry name" value="TatA/E"/>
</dbReference>
<protein>
    <recommendedName>
        <fullName evidence="9">Sec-independent protein translocase protein TatA</fullName>
    </recommendedName>
</protein>
<dbReference type="Pfam" id="PF02416">
    <property type="entry name" value="TatA_B_E"/>
    <property type="match status" value="1"/>
</dbReference>
<dbReference type="InterPro" id="IPR003369">
    <property type="entry name" value="TatA/B/E"/>
</dbReference>
<keyword evidence="4 9" id="KW-0812">Transmembrane</keyword>
<evidence type="ECO:0000256" key="3">
    <source>
        <dbReference type="ARBA" id="ARBA00022475"/>
    </source>
</evidence>